<dbReference type="OrthoDB" id="429533at2759"/>
<keyword evidence="6 10" id="KW-0647">Proteasome</keyword>
<dbReference type="PROSITE" id="PS00854">
    <property type="entry name" value="PROTEASOME_BETA_1"/>
    <property type="match status" value="1"/>
</dbReference>
<dbReference type="GO" id="GO:0005737">
    <property type="term" value="C:cytoplasm"/>
    <property type="evidence" value="ECO:0007669"/>
    <property type="project" value="UniProtKB-SubCell"/>
</dbReference>
<comment type="function">
    <text evidence="8">Non-catalytic component of the proteasome, a multicatalytic proteinase complex which is characterized by its ability to cleave peptides with Arg, Phe, Tyr, Leu, and Glu adjacent to the leaving group at neutral or slightly basic pH. The proteasome has an ATP-dependent proteolytic activity.</text>
</comment>
<dbReference type="EMBL" id="VSRR010112983">
    <property type="protein sequence ID" value="MPC98192.1"/>
    <property type="molecule type" value="Genomic_DNA"/>
</dbReference>
<evidence type="ECO:0000256" key="10">
    <source>
        <dbReference type="RuleBase" id="RU004203"/>
    </source>
</evidence>
<comment type="caution">
    <text evidence="11">The sequence shown here is derived from an EMBL/GenBank/DDBJ whole genome shotgun (WGS) entry which is preliminary data.</text>
</comment>
<organism evidence="11 12">
    <name type="scientific">Portunus trituberculatus</name>
    <name type="common">Swimming crab</name>
    <name type="synonym">Neptunus trituberculatus</name>
    <dbReference type="NCBI Taxonomy" id="210409"/>
    <lineage>
        <taxon>Eukaryota</taxon>
        <taxon>Metazoa</taxon>
        <taxon>Ecdysozoa</taxon>
        <taxon>Arthropoda</taxon>
        <taxon>Crustacea</taxon>
        <taxon>Multicrustacea</taxon>
        <taxon>Malacostraca</taxon>
        <taxon>Eumalacostraca</taxon>
        <taxon>Eucarida</taxon>
        <taxon>Decapoda</taxon>
        <taxon>Pleocyemata</taxon>
        <taxon>Brachyura</taxon>
        <taxon>Eubrachyura</taxon>
        <taxon>Portunoidea</taxon>
        <taxon>Portunidae</taxon>
        <taxon>Portuninae</taxon>
        <taxon>Portunus</taxon>
    </lineage>
</organism>
<proteinExistence type="inferred from homology"/>
<keyword evidence="3" id="KW-0645">Protease</keyword>
<keyword evidence="12" id="KW-1185">Reference proteome</keyword>
<evidence type="ECO:0000256" key="1">
    <source>
        <dbReference type="ARBA" id="ARBA00001198"/>
    </source>
</evidence>
<comment type="subunit">
    <text evidence="9">The 26S proteasome consists of a 20S proteasome core and two 19S regulatory subunits. The 20S proteasome core is composed of 28 subunits that are arranged in four stacked rings, resulting in a barrel-shaped structure. The two end rings are each formed by seven alpha subunits, and the two central rings are each formed by seven beta subunits. The catalytic chamber with the active sites is on the inside of the barrel.</text>
</comment>
<gene>
    <name evidence="11" type="primary">Psmb7</name>
    <name evidence="11" type="ORF">E2C01_093548</name>
</gene>
<evidence type="ECO:0000256" key="8">
    <source>
        <dbReference type="ARBA" id="ARBA00024953"/>
    </source>
</evidence>
<protein>
    <recommendedName>
        <fullName evidence="10">Proteasome subunit beta</fullName>
    </recommendedName>
</protein>
<dbReference type="GO" id="GO:0004298">
    <property type="term" value="F:threonine-type endopeptidase activity"/>
    <property type="evidence" value="ECO:0007669"/>
    <property type="project" value="UniProtKB-KW"/>
</dbReference>
<dbReference type="Proteomes" id="UP000324222">
    <property type="component" value="Unassembled WGS sequence"/>
</dbReference>
<dbReference type="InterPro" id="IPR001353">
    <property type="entry name" value="Proteasome_sua/b"/>
</dbReference>
<evidence type="ECO:0000313" key="12">
    <source>
        <dbReference type="Proteomes" id="UP000324222"/>
    </source>
</evidence>
<evidence type="ECO:0000313" key="11">
    <source>
        <dbReference type="EMBL" id="MPC98192.1"/>
    </source>
</evidence>
<dbReference type="GO" id="GO:0051603">
    <property type="term" value="P:proteolysis involved in protein catabolic process"/>
    <property type="evidence" value="ECO:0007669"/>
    <property type="project" value="InterPro"/>
</dbReference>
<evidence type="ECO:0000256" key="3">
    <source>
        <dbReference type="ARBA" id="ARBA00022670"/>
    </source>
</evidence>
<dbReference type="PANTHER" id="PTHR32194">
    <property type="entry name" value="METALLOPROTEASE TLDD"/>
    <property type="match status" value="1"/>
</dbReference>
<comment type="subcellular location">
    <subcellularLocation>
        <location evidence="10">Cytoplasm</location>
    </subcellularLocation>
    <subcellularLocation>
        <location evidence="10">Nucleus</location>
    </subcellularLocation>
</comment>
<sequence length="186" mass="20720">MPKSRKTGTTIAGIVFKDGVVLGADTRATEGDIVADKNCCKIHYLQPNMYCCGAGTAADLEMTTQMMASQLELHRLNTGRQVPVIAANTMLKQMLFRYQVRRTHTHTHTHILLSVVVSTFSFVTTKGPIALAYDTQNQEHPLQIAGTCPGLAEPSWDGFISIPVLRMLSQWKSKPYIYIIKTFYLN</sequence>
<dbReference type="InterPro" id="IPR016050">
    <property type="entry name" value="Proteasome_bsu_CS"/>
</dbReference>
<comment type="catalytic activity">
    <reaction evidence="1">
        <text>Cleavage of peptide bonds with very broad specificity.</text>
        <dbReference type="EC" id="3.4.25.1"/>
    </reaction>
</comment>
<dbReference type="InterPro" id="IPR023333">
    <property type="entry name" value="Proteasome_suB-type"/>
</dbReference>
<dbReference type="Gene3D" id="3.60.20.10">
    <property type="entry name" value="Glutamine Phosphoribosylpyrophosphate, subunit 1, domain 1"/>
    <property type="match status" value="1"/>
</dbReference>
<dbReference type="PANTHER" id="PTHR32194:SF4">
    <property type="entry name" value="PROTEASOME SUBUNIT BETA TYPE-7"/>
    <property type="match status" value="1"/>
</dbReference>
<reference evidence="11 12" key="1">
    <citation type="submission" date="2019-05" db="EMBL/GenBank/DDBJ databases">
        <title>Another draft genome of Portunus trituberculatus and its Hox gene families provides insights of decapod evolution.</title>
        <authorList>
            <person name="Jeong J.-H."/>
            <person name="Song I."/>
            <person name="Kim S."/>
            <person name="Choi T."/>
            <person name="Kim D."/>
            <person name="Ryu S."/>
            <person name="Kim W."/>
        </authorList>
    </citation>
    <scope>NUCLEOTIDE SEQUENCE [LARGE SCALE GENOMIC DNA]</scope>
    <source>
        <tissue evidence="11">Muscle</tissue>
    </source>
</reference>
<comment type="similarity">
    <text evidence="10">Belongs to the peptidase T1B family.</text>
</comment>
<dbReference type="GO" id="GO:0005634">
    <property type="term" value="C:nucleus"/>
    <property type="evidence" value="ECO:0007669"/>
    <property type="project" value="UniProtKB-SubCell"/>
</dbReference>
<dbReference type="GO" id="GO:0005839">
    <property type="term" value="C:proteasome core complex"/>
    <property type="evidence" value="ECO:0007669"/>
    <property type="project" value="InterPro"/>
</dbReference>
<dbReference type="Pfam" id="PF00227">
    <property type="entry name" value="Proteasome"/>
    <property type="match status" value="1"/>
</dbReference>
<keyword evidence="2 10" id="KW-0963">Cytoplasm</keyword>
<name>A0A5B7JQ32_PORTR</name>
<keyword evidence="4" id="KW-0888">Threonine protease</keyword>
<evidence type="ECO:0000256" key="9">
    <source>
        <dbReference type="ARBA" id="ARBA00026071"/>
    </source>
</evidence>
<dbReference type="AlphaFoldDB" id="A0A5B7JQ32"/>
<comment type="function">
    <text evidence="10">Component of the proteasome, a multicatalytic proteinase complex which is characterized by its ability to cleave peptides with Arg, Phe, Tyr, Leu, and Glu adjacent to the leaving group at neutral or slightly basic pH. The proteasome has an ATP-dependent proteolytic activity.</text>
</comment>
<evidence type="ECO:0000256" key="5">
    <source>
        <dbReference type="ARBA" id="ARBA00022801"/>
    </source>
</evidence>
<evidence type="ECO:0000256" key="6">
    <source>
        <dbReference type="ARBA" id="ARBA00022942"/>
    </source>
</evidence>
<keyword evidence="7 10" id="KW-0539">Nucleus</keyword>
<dbReference type="SUPFAM" id="SSF56235">
    <property type="entry name" value="N-terminal nucleophile aminohydrolases (Ntn hydrolases)"/>
    <property type="match status" value="1"/>
</dbReference>
<dbReference type="InterPro" id="IPR029055">
    <property type="entry name" value="Ntn_hydrolases_N"/>
</dbReference>
<keyword evidence="5" id="KW-0378">Hydrolase</keyword>
<comment type="subunit">
    <text evidence="10">Component of the proteasome complex.</text>
</comment>
<evidence type="ECO:0000256" key="7">
    <source>
        <dbReference type="ARBA" id="ARBA00023242"/>
    </source>
</evidence>
<accession>A0A5B7JQ32</accession>
<evidence type="ECO:0000256" key="2">
    <source>
        <dbReference type="ARBA" id="ARBA00022490"/>
    </source>
</evidence>
<evidence type="ECO:0000256" key="4">
    <source>
        <dbReference type="ARBA" id="ARBA00022698"/>
    </source>
</evidence>